<proteinExistence type="predicted"/>
<gene>
    <name evidence="6" type="ORF">ACFQVC_11060</name>
</gene>
<evidence type="ECO:0000259" key="5">
    <source>
        <dbReference type="Pfam" id="PF13579"/>
    </source>
</evidence>
<dbReference type="GO" id="GO:0016757">
    <property type="term" value="F:glycosyltransferase activity"/>
    <property type="evidence" value="ECO:0007669"/>
    <property type="project" value="UniProtKB-KW"/>
</dbReference>
<evidence type="ECO:0000313" key="7">
    <source>
        <dbReference type="Proteomes" id="UP001596523"/>
    </source>
</evidence>
<dbReference type="PANTHER" id="PTHR12526">
    <property type="entry name" value="GLYCOSYLTRANSFERASE"/>
    <property type="match status" value="1"/>
</dbReference>
<protein>
    <recommendedName>
        <fullName evidence="1">D-inositol 3-phosphate glycosyltransferase</fullName>
    </recommendedName>
</protein>
<evidence type="ECO:0000256" key="1">
    <source>
        <dbReference type="ARBA" id="ARBA00021292"/>
    </source>
</evidence>
<evidence type="ECO:0000259" key="4">
    <source>
        <dbReference type="Pfam" id="PF00534"/>
    </source>
</evidence>
<keyword evidence="2 6" id="KW-0328">Glycosyltransferase</keyword>
<dbReference type="RefSeq" id="WP_381829489.1">
    <property type="nucleotide sequence ID" value="NZ_JBHTCF010000003.1"/>
</dbReference>
<keyword evidence="3 6" id="KW-0808">Transferase</keyword>
<evidence type="ECO:0000313" key="6">
    <source>
        <dbReference type="EMBL" id="MFC7304756.1"/>
    </source>
</evidence>
<dbReference type="SUPFAM" id="SSF53756">
    <property type="entry name" value="UDP-Glycosyltransferase/glycogen phosphorylase"/>
    <property type="match status" value="1"/>
</dbReference>
<reference evidence="7" key="1">
    <citation type="journal article" date="2019" name="Int. J. Syst. Evol. Microbiol.">
        <title>The Global Catalogue of Microorganisms (GCM) 10K type strain sequencing project: providing services to taxonomists for standard genome sequencing and annotation.</title>
        <authorList>
            <consortium name="The Broad Institute Genomics Platform"/>
            <consortium name="The Broad Institute Genome Sequencing Center for Infectious Disease"/>
            <person name="Wu L."/>
            <person name="Ma J."/>
        </authorList>
    </citation>
    <scope>NUCLEOTIDE SEQUENCE [LARGE SCALE GENOMIC DNA]</scope>
    <source>
        <strain evidence="7">SYNS20</strain>
    </source>
</reference>
<organism evidence="6 7">
    <name type="scientific">Streptomyces monticola</name>
    <dbReference type="NCBI Taxonomy" id="2666263"/>
    <lineage>
        <taxon>Bacteria</taxon>
        <taxon>Bacillati</taxon>
        <taxon>Actinomycetota</taxon>
        <taxon>Actinomycetes</taxon>
        <taxon>Kitasatosporales</taxon>
        <taxon>Streptomycetaceae</taxon>
        <taxon>Streptomyces</taxon>
    </lineage>
</organism>
<comment type="caution">
    <text evidence="6">The sequence shown here is derived from an EMBL/GenBank/DDBJ whole genome shotgun (WGS) entry which is preliminary data.</text>
</comment>
<dbReference type="PANTHER" id="PTHR12526:SF510">
    <property type="entry name" value="D-INOSITOL 3-PHOSPHATE GLYCOSYLTRANSFERASE"/>
    <property type="match status" value="1"/>
</dbReference>
<feature type="domain" description="Glycosyl transferase family 1" evidence="4">
    <location>
        <begin position="213"/>
        <end position="371"/>
    </location>
</feature>
<evidence type="ECO:0000256" key="3">
    <source>
        <dbReference type="ARBA" id="ARBA00022679"/>
    </source>
</evidence>
<dbReference type="InterPro" id="IPR001296">
    <property type="entry name" value="Glyco_trans_1"/>
</dbReference>
<dbReference type="Proteomes" id="UP001596523">
    <property type="component" value="Unassembled WGS sequence"/>
</dbReference>
<sequence length="413" mass="44202">MRVLLISDHADPLASPGSGFQGGQNVYVRQLAAALAGHGCTVDVATRWEAPHLPRREQIAPGAQVIRLRAGTPGPLPRDRFGEVLTDFAEGADSLYRRSGGYDVVHSHYWYSGQVALRLAQHHKVPVVHTYHSLGAARRAALAHIPRAAGPEPFSARDAAERRIARRADALVVSCPSEAHDVEHLLGAPALRTHLVPPGTDGTALQPIPQHAARDALGIPSGIPVILYLGRLEPRKGWQDLVDAFVRVHERHPRARLLVVGGGTGATADDETRPLTDLAQEHDVRSSVDLRGSVAHDKTALYYSAADVTAVPSHYEPFGLVAVESMACGTPVVATRVGGLAWTVGSPDVGALVPVRDAAALGSGLLSVLRMGRDHFHRPCLDHVAAHFTAAAWMKGILDVYRAAARERSPIDK</sequence>
<dbReference type="InterPro" id="IPR028098">
    <property type="entry name" value="Glyco_trans_4-like_N"/>
</dbReference>
<feature type="domain" description="Glycosyltransferase subfamily 4-like N-terminal" evidence="5">
    <location>
        <begin position="22"/>
        <end position="199"/>
    </location>
</feature>
<evidence type="ECO:0000256" key="2">
    <source>
        <dbReference type="ARBA" id="ARBA00022676"/>
    </source>
</evidence>
<dbReference type="EMBL" id="JBHTCF010000003">
    <property type="protein sequence ID" value="MFC7304756.1"/>
    <property type="molecule type" value="Genomic_DNA"/>
</dbReference>
<accession>A0ABW2JH61</accession>
<dbReference type="Pfam" id="PF13579">
    <property type="entry name" value="Glyco_trans_4_4"/>
    <property type="match status" value="1"/>
</dbReference>
<name>A0ABW2JH61_9ACTN</name>
<dbReference type="Pfam" id="PF00534">
    <property type="entry name" value="Glycos_transf_1"/>
    <property type="match status" value="1"/>
</dbReference>
<keyword evidence="7" id="KW-1185">Reference proteome</keyword>
<dbReference type="Gene3D" id="3.40.50.2000">
    <property type="entry name" value="Glycogen Phosphorylase B"/>
    <property type="match status" value="2"/>
</dbReference>